<protein>
    <submittedName>
        <fullName evidence="2">Helix-turn-helix protein</fullName>
    </submittedName>
</protein>
<dbReference type="InterPro" id="IPR010982">
    <property type="entry name" value="Lambda_DNA-bd_dom_sf"/>
</dbReference>
<dbReference type="InParanoid" id="A0A543AVC5"/>
<evidence type="ECO:0000313" key="2">
    <source>
        <dbReference type="EMBL" id="TQL76501.1"/>
    </source>
</evidence>
<dbReference type="PROSITE" id="PS50943">
    <property type="entry name" value="HTH_CROC1"/>
    <property type="match status" value="1"/>
</dbReference>
<dbReference type="GO" id="GO:0003677">
    <property type="term" value="F:DNA binding"/>
    <property type="evidence" value="ECO:0007669"/>
    <property type="project" value="InterPro"/>
</dbReference>
<dbReference type="SMART" id="SM00530">
    <property type="entry name" value="HTH_XRE"/>
    <property type="match status" value="1"/>
</dbReference>
<dbReference type="Gene3D" id="1.10.260.40">
    <property type="entry name" value="lambda repressor-like DNA-binding domains"/>
    <property type="match status" value="1"/>
</dbReference>
<dbReference type="CDD" id="cd00093">
    <property type="entry name" value="HTH_XRE"/>
    <property type="match status" value="1"/>
</dbReference>
<dbReference type="Pfam" id="PF13560">
    <property type="entry name" value="HTH_31"/>
    <property type="match status" value="1"/>
</dbReference>
<dbReference type="InterPro" id="IPR043917">
    <property type="entry name" value="DUF5753"/>
</dbReference>
<dbReference type="Pfam" id="PF19054">
    <property type="entry name" value="DUF5753"/>
    <property type="match status" value="1"/>
</dbReference>
<reference evidence="2 3" key="1">
    <citation type="submission" date="2019-06" db="EMBL/GenBank/DDBJ databases">
        <title>Sequencing the genomes of 1000 actinobacteria strains.</title>
        <authorList>
            <person name="Klenk H.-P."/>
        </authorList>
    </citation>
    <scope>NUCLEOTIDE SEQUENCE [LARGE SCALE GENOMIC DNA]</scope>
    <source>
        <strain evidence="2 3">DSM 45928</strain>
    </source>
</reference>
<dbReference type="OrthoDB" id="4285266at2"/>
<accession>A0A543AVC5</accession>
<evidence type="ECO:0000313" key="3">
    <source>
        <dbReference type="Proteomes" id="UP000317043"/>
    </source>
</evidence>
<dbReference type="RefSeq" id="WP_142038023.1">
    <property type="nucleotide sequence ID" value="NZ_JBHTGS010000001.1"/>
</dbReference>
<keyword evidence="3" id="KW-1185">Reference proteome</keyword>
<comment type="caution">
    <text evidence="2">The sequence shown here is derived from an EMBL/GenBank/DDBJ whole genome shotgun (WGS) entry which is preliminary data.</text>
</comment>
<dbReference type="Proteomes" id="UP000317043">
    <property type="component" value="Unassembled WGS sequence"/>
</dbReference>
<proteinExistence type="predicted"/>
<dbReference type="InterPro" id="IPR001387">
    <property type="entry name" value="Cro/C1-type_HTH"/>
</dbReference>
<sequence length="280" mass="31458">MSRPDPSALRWLIGAELRNARNRAGLSITQVADRSKIGRPKLGHMETGKYTQYPADIAKFLEVCNAKQSDIDRLSSLAGKTDEKSWWAPYATVLPDWNRTYVGLEGMASHMFTYEPVVLPGLLQTAEYAEMLTETVGFVRPDHAERFVEFRRARAERLTSDEQPLHLHAVIEEGALRRVIGDPDVMGRQYEHLLEIAELDTVVIQVARPADGPHSALGQFTILDFDIAQSIAFIEQIDGAVYAQDRDAVNAYKMVSENLERVALNPAKSRNLITHADTWK</sequence>
<dbReference type="SUPFAM" id="SSF47413">
    <property type="entry name" value="lambda repressor-like DNA-binding domains"/>
    <property type="match status" value="1"/>
</dbReference>
<organism evidence="2 3">
    <name type="scientific">Stackebrandtia endophytica</name>
    <dbReference type="NCBI Taxonomy" id="1496996"/>
    <lineage>
        <taxon>Bacteria</taxon>
        <taxon>Bacillati</taxon>
        <taxon>Actinomycetota</taxon>
        <taxon>Actinomycetes</taxon>
        <taxon>Glycomycetales</taxon>
        <taxon>Glycomycetaceae</taxon>
        <taxon>Stackebrandtia</taxon>
    </lineage>
</organism>
<evidence type="ECO:0000259" key="1">
    <source>
        <dbReference type="PROSITE" id="PS50943"/>
    </source>
</evidence>
<dbReference type="AlphaFoldDB" id="A0A543AVC5"/>
<feature type="domain" description="HTH cro/C1-type" evidence="1">
    <location>
        <begin position="17"/>
        <end position="71"/>
    </location>
</feature>
<dbReference type="EMBL" id="VFOW01000001">
    <property type="protein sequence ID" value="TQL76501.1"/>
    <property type="molecule type" value="Genomic_DNA"/>
</dbReference>
<name>A0A543AVC5_9ACTN</name>
<gene>
    <name evidence="2" type="ORF">FB566_2033</name>
</gene>